<evidence type="ECO:0000256" key="10">
    <source>
        <dbReference type="HAMAP-Rule" id="MF_00495"/>
    </source>
</evidence>
<keyword evidence="6 10" id="KW-0479">Metal-binding</keyword>
<keyword evidence="9 10" id="KW-0119">Carbohydrate metabolism</keyword>
<evidence type="ECO:0000256" key="1">
    <source>
        <dbReference type="ARBA" id="ARBA00000830"/>
    </source>
</evidence>
<dbReference type="SUPFAM" id="SSF56784">
    <property type="entry name" value="HAD-like"/>
    <property type="match status" value="1"/>
</dbReference>
<evidence type="ECO:0000256" key="8">
    <source>
        <dbReference type="ARBA" id="ARBA00022842"/>
    </source>
</evidence>
<dbReference type="Proteomes" id="UP000612349">
    <property type="component" value="Unassembled WGS sequence"/>
</dbReference>
<dbReference type="SFLD" id="SFLDG01129">
    <property type="entry name" value="C1.5:_HAD__Beta-PGM__Phosphata"/>
    <property type="match status" value="1"/>
</dbReference>
<comment type="similarity">
    <text evidence="4 10">Belongs to the HAD-like hydrolase superfamily. CbbY/CbbZ/Gph/YieH family.</text>
</comment>
<dbReference type="SFLD" id="SFLDS00003">
    <property type="entry name" value="Haloacid_Dehalogenase"/>
    <property type="match status" value="1"/>
</dbReference>
<comment type="pathway">
    <text evidence="3 10">Organic acid metabolism; glycolate biosynthesis; glycolate from 2-phosphoglycolate: step 1/1.</text>
</comment>
<dbReference type="GO" id="GO:0046295">
    <property type="term" value="P:glycolate biosynthetic process"/>
    <property type="evidence" value="ECO:0007669"/>
    <property type="project" value="UniProtKB-UniRule"/>
</dbReference>
<dbReference type="AlphaFoldDB" id="A0A917E044"/>
<dbReference type="PANTHER" id="PTHR43434">
    <property type="entry name" value="PHOSPHOGLYCOLATE PHOSPHATASE"/>
    <property type="match status" value="1"/>
</dbReference>
<dbReference type="InterPro" id="IPR023214">
    <property type="entry name" value="HAD_sf"/>
</dbReference>
<evidence type="ECO:0000256" key="6">
    <source>
        <dbReference type="ARBA" id="ARBA00022723"/>
    </source>
</evidence>
<evidence type="ECO:0000313" key="11">
    <source>
        <dbReference type="EMBL" id="GGD83423.1"/>
    </source>
</evidence>
<protein>
    <recommendedName>
        <fullName evidence="5 10">Phosphoglycolate phosphatase</fullName>
        <shortName evidence="10">PGP</shortName>
        <shortName evidence="10">PGPase</shortName>
        <ecNumber evidence="5 10">3.1.3.18</ecNumber>
    </recommendedName>
</protein>
<dbReference type="InterPro" id="IPR041492">
    <property type="entry name" value="HAD_2"/>
</dbReference>
<gene>
    <name evidence="11" type="primary">gph</name>
    <name evidence="11" type="ORF">GCM10010990_36910</name>
</gene>
<name>A0A917E044_9SPHN</name>
<keyword evidence="8 10" id="KW-0460">Magnesium</keyword>
<dbReference type="InterPro" id="IPR050155">
    <property type="entry name" value="HAD-like_hydrolase_sf"/>
</dbReference>
<evidence type="ECO:0000313" key="12">
    <source>
        <dbReference type="Proteomes" id="UP000612349"/>
    </source>
</evidence>
<keyword evidence="7 10" id="KW-0378">Hydrolase</keyword>
<comment type="cofactor">
    <cofactor evidence="2 10">
        <name>Mg(2+)</name>
        <dbReference type="ChEBI" id="CHEBI:18420"/>
    </cofactor>
</comment>
<feature type="binding site" evidence="10">
    <location>
        <position position="23"/>
    </location>
    <ligand>
        <name>Mg(2+)</name>
        <dbReference type="ChEBI" id="CHEBI:18420"/>
    </ligand>
</feature>
<feature type="active site" description="Nucleophile" evidence="10">
    <location>
        <position position="21"/>
    </location>
</feature>
<evidence type="ECO:0000256" key="3">
    <source>
        <dbReference type="ARBA" id="ARBA00004818"/>
    </source>
</evidence>
<dbReference type="GO" id="GO:0005975">
    <property type="term" value="P:carbohydrate metabolic process"/>
    <property type="evidence" value="ECO:0007669"/>
    <property type="project" value="InterPro"/>
</dbReference>
<dbReference type="GO" id="GO:0008967">
    <property type="term" value="F:phosphoglycolate phosphatase activity"/>
    <property type="evidence" value="ECO:0007669"/>
    <property type="project" value="UniProtKB-UniRule"/>
</dbReference>
<keyword evidence="12" id="KW-1185">Reference proteome</keyword>
<dbReference type="Gene3D" id="1.10.150.240">
    <property type="entry name" value="Putative phosphatase, domain 2"/>
    <property type="match status" value="1"/>
</dbReference>
<dbReference type="Pfam" id="PF13419">
    <property type="entry name" value="HAD_2"/>
    <property type="match status" value="1"/>
</dbReference>
<dbReference type="InterPro" id="IPR023198">
    <property type="entry name" value="PGP-like_dom2"/>
</dbReference>
<evidence type="ECO:0000256" key="9">
    <source>
        <dbReference type="ARBA" id="ARBA00023277"/>
    </source>
</evidence>
<dbReference type="GO" id="GO:0006281">
    <property type="term" value="P:DNA repair"/>
    <property type="evidence" value="ECO:0007669"/>
    <property type="project" value="TreeGrafter"/>
</dbReference>
<evidence type="ECO:0000256" key="7">
    <source>
        <dbReference type="ARBA" id="ARBA00022801"/>
    </source>
</evidence>
<sequence length="233" mass="24543">MTERTNPEIRFPLRFRAIGFDLDGTLLDTAPDIAAALNHALQVGGRPPLPYDGVRGLIGGGAKKLLARALAGSAGERVDPELLEPLYAELLAHYRANISVNTRAFDGMERALDRLAGEGIALGVATNKLEGLARHLLEEMGLADRFAVIVGGDTLGTERAKPKPDMLHHLVEKCGGGPAAFVGDSAFDINAAKAAGMPSIAVSFGYPGMAVEDLGADRLIDHYDALIPALAEL</sequence>
<proteinExistence type="inferred from homology"/>
<evidence type="ECO:0000256" key="2">
    <source>
        <dbReference type="ARBA" id="ARBA00001946"/>
    </source>
</evidence>
<dbReference type="InterPro" id="IPR006439">
    <property type="entry name" value="HAD-SF_hydro_IA"/>
</dbReference>
<organism evidence="11 12">
    <name type="scientific">Croceicoccus mobilis</name>
    <dbReference type="NCBI Taxonomy" id="1703339"/>
    <lineage>
        <taxon>Bacteria</taxon>
        <taxon>Pseudomonadati</taxon>
        <taxon>Pseudomonadota</taxon>
        <taxon>Alphaproteobacteria</taxon>
        <taxon>Sphingomonadales</taxon>
        <taxon>Erythrobacteraceae</taxon>
        <taxon>Croceicoccus</taxon>
    </lineage>
</organism>
<dbReference type="PANTHER" id="PTHR43434:SF1">
    <property type="entry name" value="PHOSPHOGLYCOLATE PHOSPHATASE"/>
    <property type="match status" value="1"/>
</dbReference>
<dbReference type="NCBIfam" id="TIGR01549">
    <property type="entry name" value="HAD-SF-IA-v1"/>
    <property type="match status" value="1"/>
</dbReference>
<dbReference type="Gene3D" id="3.40.50.1000">
    <property type="entry name" value="HAD superfamily/HAD-like"/>
    <property type="match status" value="1"/>
</dbReference>
<dbReference type="EC" id="3.1.3.18" evidence="5 10"/>
<dbReference type="HAMAP" id="MF_00495">
    <property type="entry name" value="GPH_hydrolase_bact"/>
    <property type="match status" value="1"/>
</dbReference>
<dbReference type="RefSeq" id="WP_066778029.1">
    <property type="nucleotide sequence ID" value="NZ_BMIP01000013.1"/>
</dbReference>
<dbReference type="GO" id="GO:0005829">
    <property type="term" value="C:cytosol"/>
    <property type="evidence" value="ECO:0007669"/>
    <property type="project" value="TreeGrafter"/>
</dbReference>
<reference evidence="11" key="2">
    <citation type="submission" date="2020-09" db="EMBL/GenBank/DDBJ databases">
        <authorList>
            <person name="Sun Q."/>
            <person name="Zhou Y."/>
        </authorList>
    </citation>
    <scope>NUCLEOTIDE SEQUENCE</scope>
    <source>
        <strain evidence="11">CGMCC 1.15360</strain>
    </source>
</reference>
<feature type="binding site" evidence="10">
    <location>
        <position position="184"/>
    </location>
    <ligand>
        <name>Mg(2+)</name>
        <dbReference type="ChEBI" id="CHEBI:18420"/>
    </ligand>
</feature>
<evidence type="ECO:0000256" key="4">
    <source>
        <dbReference type="ARBA" id="ARBA00006171"/>
    </source>
</evidence>
<dbReference type="InterPro" id="IPR036412">
    <property type="entry name" value="HAD-like_sf"/>
</dbReference>
<accession>A0A917E044</accession>
<feature type="binding site" evidence="10">
    <location>
        <position position="21"/>
    </location>
    <ligand>
        <name>Mg(2+)</name>
        <dbReference type="ChEBI" id="CHEBI:18420"/>
    </ligand>
</feature>
<dbReference type="SFLD" id="SFLDG01135">
    <property type="entry name" value="C1.5.6:_HAD__Beta-PGM__Phospha"/>
    <property type="match status" value="1"/>
</dbReference>
<reference evidence="11" key="1">
    <citation type="journal article" date="2014" name="Int. J. Syst. Evol. Microbiol.">
        <title>Complete genome sequence of Corynebacterium casei LMG S-19264T (=DSM 44701T), isolated from a smear-ripened cheese.</title>
        <authorList>
            <consortium name="US DOE Joint Genome Institute (JGI-PGF)"/>
            <person name="Walter F."/>
            <person name="Albersmeier A."/>
            <person name="Kalinowski J."/>
            <person name="Ruckert C."/>
        </authorList>
    </citation>
    <scope>NUCLEOTIDE SEQUENCE</scope>
    <source>
        <strain evidence="11">CGMCC 1.15360</strain>
    </source>
</reference>
<dbReference type="GO" id="GO:0046872">
    <property type="term" value="F:metal ion binding"/>
    <property type="evidence" value="ECO:0007669"/>
    <property type="project" value="UniProtKB-KW"/>
</dbReference>
<evidence type="ECO:0000256" key="5">
    <source>
        <dbReference type="ARBA" id="ARBA00013078"/>
    </source>
</evidence>
<comment type="caution">
    <text evidence="11">The sequence shown here is derived from an EMBL/GenBank/DDBJ whole genome shotgun (WGS) entry which is preliminary data.</text>
</comment>
<comment type="catalytic activity">
    <reaction evidence="1 10">
        <text>2-phosphoglycolate + H2O = glycolate + phosphate</text>
        <dbReference type="Rhea" id="RHEA:14369"/>
        <dbReference type="ChEBI" id="CHEBI:15377"/>
        <dbReference type="ChEBI" id="CHEBI:29805"/>
        <dbReference type="ChEBI" id="CHEBI:43474"/>
        <dbReference type="ChEBI" id="CHEBI:58033"/>
        <dbReference type="EC" id="3.1.3.18"/>
    </reaction>
</comment>
<dbReference type="EMBL" id="BMIP01000013">
    <property type="protein sequence ID" value="GGD83423.1"/>
    <property type="molecule type" value="Genomic_DNA"/>
</dbReference>
<dbReference type="OrthoDB" id="9793014at2"/>
<dbReference type="NCBIfam" id="TIGR01449">
    <property type="entry name" value="PGP_bact"/>
    <property type="match status" value="1"/>
</dbReference>
<comment type="function">
    <text evidence="10">Specifically catalyzes the dephosphorylation of 2-phosphoglycolate. Is involved in the dissimilation of the intracellular 2-phosphoglycolate formed during the DNA repair of 3'-phosphoglycolate ends, a major class of DNA lesions induced by oxidative stress.</text>
</comment>
<dbReference type="InterPro" id="IPR037512">
    <property type="entry name" value="PGPase_prok"/>
</dbReference>